<feature type="domain" description="CBP/p300-type HAT" evidence="12">
    <location>
        <begin position="1"/>
        <end position="136"/>
    </location>
</feature>
<evidence type="ECO:0000256" key="5">
    <source>
        <dbReference type="ARBA" id="ARBA00022771"/>
    </source>
</evidence>
<protein>
    <recommendedName>
        <fullName evidence="2">histone acetyltransferase</fullName>
        <ecNumber evidence="2">2.3.1.48</ecNumber>
    </recommendedName>
</protein>
<dbReference type="GO" id="GO:0003713">
    <property type="term" value="F:transcription coactivator activity"/>
    <property type="evidence" value="ECO:0007669"/>
    <property type="project" value="TreeGrafter"/>
</dbReference>
<dbReference type="PROSITE" id="PS50135">
    <property type="entry name" value="ZF_ZZ_2"/>
    <property type="match status" value="1"/>
</dbReference>
<evidence type="ECO:0000313" key="13">
    <source>
        <dbReference type="EMBL" id="ONK81358.1"/>
    </source>
</evidence>
<dbReference type="PANTHER" id="PTHR13808:SF39">
    <property type="entry name" value="HISTONE ACETYLTRANSFERASE HAC-LIKE 3-RELATED"/>
    <property type="match status" value="1"/>
</dbReference>
<evidence type="ECO:0000256" key="6">
    <source>
        <dbReference type="ARBA" id="ARBA00022833"/>
    </source>
</evidence>
<dbReference type="InterPro" id="IPR000433">
    <property type="entry name" value="Znf_ZZ"/>
</dbReference>
<evidence type="ECO:0000256" key="9">
    <source>
        <dbReference type="ARBA" id="ARBA00023242"/>
    </source>
</evidence>
<name>A0A5P1FT10_ASPOF</name>
<dbReference type="PANTHER" id="PTHR13808">
    <property type="entry name" value="CBP/P300-RELATED"/>
    <property type="match status" value="1"/>
</dbReference>
<dbReference type="SUPFAM" id="SSF57850">
    <property type="entry name" value="RING/U-box"/>
    <property type="match status" value="1"/>
</dbReference>
<dbReference type="EC" id="2.3.1.48" evidence="2"/>
<evidence type="ECO:0000259" key="11">
    <source>
        <dbReference type="PROSITE" id="PS50135"/>
    </source>
</evidence>
<keyword evidence="7" id="KW-0805">Transcription regulation</keyword>
<keyword evidence="9" id="KW-0539">Nucleus</keyword>
<dbReference type="Gramene" id="ONK81358">
    <property type="protein sequence ID" value="ONK81358"/>
    <property type="gene ID" value="A4U43_C01F28200"/>
</dbReference>
<organism evidence="13 14">
    <name type="scientific">Asparagus officinalis</name>
    <name type="common">Garden asparagus</name>
    <dbReference type="NCBI Taxonomy" id="4686"/>
    <lineage>
        <taxon>Eukaryota</taxon>
        <taxon>Viridiplantae</taxon>
        <taxon>Streptophyta</taxon>
        <taxon>Embryophyta</taxon>
        <taxon>Tracheophyta</taxon>
        <taxon>Spermatophyta</taxon>
        <taxon>Magnoliopsida</taxon>
        <taxon>Liliopsida</taxon>
        <taxon>Asparagales</taxon>
        <taxon>Asparagaceae</taxon>
        <taxon>Asparagoideae</taxon>
        <taxon>Asparagus</taxon>
    </lineage>
</organism>
<dbReference type="GO" id="GO:0004402">
    <property type="term" value="F:histone acetyltransferase activity"/>
    <property type="evidence" value="ECO:0007669"/>
    <property type="project" value="InterPro"/>
</dbReference>
<evidence type="ECO:0000256" key="4">
    <source>
        <dbReference type="ARBA" id="ARBA00022723"/>
    </source>
</evidence>
<keyword evidence="14" id="KW-1185">Reference proteome</keyword>
<accession>A0A5P1FT10</accession>
<dbReference type="GO" id="GO:0005667">
    <property type="term" value="C:transcription regulator complex"/>
    <property type="evidence" value="ECO:0007669"/>
    <property type="project" value="TreeGrafter"/>
</dbReference>
<dbReference type="InterPro" id="IPR043145">
    <property type="entry name" value="Znf_ZZ_sf"/>
</dbReference>
<dbReference type="GO" id="GO:0005634">
    <property type="term" value="C:nucleus"/>
    <property type="evidence" value="ECO:0007669"/>
    <property type="project" value="UniProtKB-SubCell"/>
</dbReference>
<dbReference type="Proteomes" id="UP000243459">
    <property type="component" value="Chromosome 1"/>
</dbReference>
<sequence>MYKLGNNICASKEIIAHLWYVCKHCCHPILYEKQWVCSVCKNFHICEKCFLLEQKLKKKYRHPYGKSELLLFHGAQVDNIPACTIDDDDETIQSKIFDTRSMFLSHCRSNHYQFDTLRKAKHSIMMILYNLHNQFSPSISAGIGCWRDIETPVATVTDNTSQLTNQSKQVQSFQD</sequence>
<dbReference type="InterPro" id="IPR013178">
    <property type="entry name" value="Histone_AcTrfase_Rtt109/CBP"/>
</dbReference>
<comment type="subcellular location">
    <subcellularLocation>
        <location evidence="1">Nucleus</location>
    </subcellularLocation>
</comment>
<dbReference type="EMBL" id="CM007381">
    <property type="protein sequence ID" value="ONK81358.1"/>
    <property type="molecule type" value="Genomic_DNA"/>
</dbReference>
<dbReference type="GO" id="GO:0045944">
    <property type="term" value="P:positive regulation of transcription by RNA polymerase II"/>
    <property type="evidence" value="ECO:0007669"/>
    <property type="project" value="TreeGrafter"/>
</dbReference>
<keyword evidence="4" id="KW-0479">Metal-binding</keyword>
<dbReference type="GO" id="GO:0008270">
    <property type="term" value="F:zinc ion binding"/>
    <property type="evidence" value="ECO:0007669"/>
    <property type="project" value="UniProtKB-KW"/>
</dbReference>
<evidence type="ECO:0000313" key="14">
    <source>
        <dbReference type="Proteomes" id="UP000243459"/>
    </source>
</evidence>
<evidence type="ECO:0000259" key="12">
    <source>
        <dbReference type="PROSITE" id="PS51727"/>
    </source>
</evidence>
<evidence type="ECO:0000256" key="7">
    <source>
        <dbReference type="ARBA" id="ARBA00023015"/>
    </source>
</evidence>
<gene>
    <name evidence="13" type="ORF">A4U43_C01F28200</name>
</gene>
<keyword evidence="5 10" id="KW-0863">Zinc-finger</keyword>
<keyword evidence="3" id="KW-0808">Transferase</keyword>
<feature type="domain" description="ZZ-type" evidence="11">
    <location>
        <begin position="17"/>
        <end position="72"/>
    </location>
</feature>
<reference evidence="14" key="1">
    <citation type="journal article" date="2017" name="Nat. Commun.">
        <title>The asparagus genome sheds light on the origin and evolution of a young Y chromosome.</title>
        <authorList>
            <person name="Harkess A."/>
            <person name="Zhou J."/>
            <person name="Xu C."/>
            <person name="Bowers J.E."/>
            <person name="Van der Hulst R."/>
            <person name="Ayyampalayam S."/>
            <person name="Mercati F."/>
            <person name="Riccardi P."/>
            <person name="McKain M.R."/>
            <person name="Kakrana A."/>
            <person name="Tang H."/>
            <person name="Ray J."/>
            <person name="Groenendijk J."/>
            <person name="Arikit S."/>
            <person name="Mathioni S.M."/>
            <person name="Nakano M."/>
            <person name="Shan H."/>
            <person name="Telgmann-Rauber A."/>
            <person name="Kanno A."/>
            <person name="Yue Z."/>
            <person name="Chen H."/>
            <person name="Li W."/>
            <person name="Chen Y."/>
            <person name="Xu X."/>
            <person name="Zhang Y."/>
            <person name="Luo S."/>
            <person name="Chen H."/>
            <person name="Gao J."/>
            <person name="Mao Z."/>
            <person name="Pires J.C."/>
            <person name="Luo M."/>
            <person name="Kudrna D."/>
            <person name="Wing R.A."/>
            <person name="Meyers B.C."/>
            <person name="Yi K."/>
            <person name="Kong H."/>
            <person name="Lavrijsen P."/>
            <person name="Sunseri F."/>
            <person name="Falavigna A."/>
            <person name="Ye Y."/>
            <person name="Leebens-Mack J.H."/>
            <person name="Chen G."/>
        </authorList>
    </citation>
    <scope>NUCLEOTIDE SEQUENCE [LARGE SCALE GENOMIC DNA]</scope>
    <source>
        <strain evidence="14">cv. DH0086</strain>
    </source>
</reference>
<evidence type="ECO:0000256" key="1">
    <source>
        <dbReference type="ARBA" id="ARBA00004123"/>
    </source>
</evidence>
<dbReference type="AlphaFoldDB" id="A0A5P1FT10"/>
<evidence type="ECO:0000256" key="3">
    <source>
        <dbReference type="ARBA" id="ARBA00022679"/>
    </source>
</evidence>
<keyword evidence="8" id="KW-0804">Transcription</keyword>
<keyword evidence="6" id="KW-0862">Zinc</keyword>
<dbReference type="GO" id="GO:0031490">
    <property type="term" value="F:chromatin DNA binding"/>
    <property type="evidence" value="ECO:0007669"/>
    <property type="project" value="TreeGrafter"/>
</dbReference>
<evidence type="ECO:0000256" key="8">
    <source>
        <dbReference type="ARBA" id="ARBA00023163"/>
    </source>
</evidence>
<dbReference type="PROSITE" id="PS51727">
    <property type="entry name" value="CBP_P300_HAT"/>
    <property type="match status" value="1"/>
</dbReference>
<evidence type="ECO:0000256" key="2">
    <source>
        <dbReference type="ARBA" id="ARBA00013184"/>
    </source>
</evidence>
<evidence type="ECO:0000256" key="10">
    <source>
        <dbReference type="PROSITE-ProRule" id="PRU00228"/>
    </source>
</evidence>
<dbReference type="GO" id="GO:0000123">
    <property type="term" value="C:histone acetyltransferase complex"/>
    <property type="evidence" value="ECO:0007669"/>
    <property type="project" value="TreeGrafter"/>
</dbReference>
<proteinExistence type="predicted"/>
<dbReference type="InterPro" id="IPR031162">
    <property type="entry name" value="CBP_P300_HAT"/>
</dbReference>
<dbReference type="Gene3D" id="3.30.60.90">
    <property type="match status" value="1"/>
</dbReference>